<reference evidence="6 7" key="1">
    <citation type="journal article" date="2006" name="Int. J. Syst. Evol. Microbiol.">
        <title>Dyella yeojuensis sp. nov., isolated from greenhouse soil in Korea.</title>
        <authorList>
            <person name="Kim B.Y."/>
            <person name="Weon H.Y."/>
            <person name="Lee K.H."/>
            <person name="Seok S.J."/>
            <person name="Kwon S.W."/>
            <person name="Go S.J."/>
            <person name="Stackebrandt E."/>
        </authorList>
    </citation>
    <scope>NUCLEOTIDE SEQUENCE [LARGE SCALE GENOMIC DNA]</scope>
    <source>
        <strain evidence="6 7">DSM 17673</strain>
    </source>
</reference>
<accession>A0A7X5QST4</accession>
<proteinExistence type="inferred from homology"/>
<keyword evidence="2" id="KW-0805">Transcription regulation</keyword>
<comment type="caution">
    <text evidence="6">The sequence shown here is derived from an EMBL/GenBank/DDBJ whole genome shotgun (WGS) entry which is preliminary data.</text>
</comment>
<dbReference type="PRINTS" id="PR00039">
    <property type="entry name" value="HTHLYSR"/>
</dbReference>
<evidence type="ECO:0000256" key="2">
    <source>
        <dbReference type="ARBA" id="ARBA00023015"/>
    </source>
</evidence>
<dbReference type="FunFam" id="1.10.10.10:FF:000001">
    <property type="entry name" value="LysR family transcriptional regulator"/>
    <property type="match status" value="1"/>
</dbReference>
<dbReference type="GO" id="GO:0003700">
    <property type="term" value="F:DNA-binding transcription factor activity"/>
    <property type="evidence" value="ECO:0007669"/>
    <property type="project" value="InterPro"/>
</dbReference>
<dbReference type="Gene3D" id="3.40.190.290">
    <property type="match status" value="1"/>
</dbReference>
<evidence type="ECO:0000313" key="7">
    <source>
        <dbReference type="Proteomes" id="UP000518878"/>
    </source>
</evidence>
<dbReference type="AlphaFoldDB" id="A0A7X5QST4"/>
<dbReference type="Proteomes" id="UP000518878">
    <property type="component" value="Unassembled WGS sequence"/>
</dbReference>
<organism evidence="6 7">
    <name type="scientific">Luteibacter yeojuensis</name>
    <dbReference type="NCBI Taxonomy" id="345309"/>
    <lineage>
        <taxon>Bacteria</taxon>
        <taxon>Pseudomonadati</taxon>
        <taxon>Pseudomonadota</taxon>
        <taxon>Gammaproteobacteria</taxon>
        <taxon>Lysobacterales</taxon>
        <taxon>Rhodanobacteraceae</taxon>
        <taxon>Luteibacter</taxon>
    </lineage>
</organism>
<dbReference type="SUPFAM" id="SSF53850">
    <property type="entry name" value="Periplasmic binding protein-like II"/>
    <property type="match status" value="1"/>
</dbReference>
<dbReference type="InterPro" id="IPR005119">
    <property type="entry name" value="LysR_subst-bd"/>
</dbReference>
<dbReference type="EMBL" id="JAAQTL010000001">
    <property type="protein sequence ID" value="NID14770.1"/>
    <property type="molecule type" value="Genomic_DNA"/>
</dbReference>
<dbReference type="InterPro" id="IPR058163">
    <property type="entry name" value="LysR-type_TF_proteobact-type"/>
</dbReference>
<name>A0A7X5QST4_9GAMM</name>
<dbReference type="Pfam" id="PF00126">
    <property type="entry name" value="HTH_1"/>
    <property type="match status" value="1"/>
</dbReference>
<feature type="domain" description="HTH lysR-type" evidence="5">
    <location>
        <begin position="14"/>
        <end position="64"/>
    </location>
</feature>
<dbReference type="PANTHER" id="PTHR30537:SF5">
    <property type="entry name" value="HTH-TYPE TRANSCRIPTIONAL ACTIVATOR TTDR-RELATED"/>
    <property type="match status" value="1"/>
</dbReference>
<evidence type="ECO:0000256" key="1">
    <source>
        <dbReference type="ARBA" id="ARBA00009437"/>
    </source>
</evidence>
<dbReference type="GO" id="GO:0003677">
    <property type="term" value="F:DNA binding"/>
    <property type="evidence" value="ECO:0007669"/>
    <property type="project" value="UniProtKB-KW"/>
</dbReference>
<sequence length="302" mass="33135">MPPTRENLSSGISVFAAVVDAGSFTAAAEAIGISPPGVSRSIARLERRLNIRLFNRTTRSVSLTEEGRRFYDEVMPHVWGMEEAATAAAGGTAAVRGTLRINLDPVTSGFLLGAPLARFMDDHPDLSLAFIARDHLGDLVTEGFDMALRFGEPRSSSLVARKLLDTSVVTVAAPSYLARHGRPEDPRELGTGKHRCLEFRDPETGRPFAWEFHRKRRKLAVETHGKLTVNDPGALVHACVAGVGIAQMLSLAAAPLIRERRLVNLFPDWPDERFPLYAYLPTRQHMPAKSRAFLDFVVALSS</sequence>
<evidence type="ECO:0000313" key="6">
    <source>
        <dbReference type="EMBL" id="NID14770.1"/>
    </source>
</evidence>
<dbReference type="PANTHER" id="PTHR30537">
    <property type="entry name" value="HTH-TYPE TRANSCRIPTIONAL REGULATOR"/>
    <property type="match status" value="1"/>
</dbReference>
<keyword evidence="3" id="KW-0238">DNA-binding</keyword>
<keyword evidence="4" id="KW-0804">Transcription</keyword>
<evidence type="ECO:0000256" key="4">
    <source>
        <dbReference type="ARBA" id="ARBA00023163"/>
    </source>
</evidence>
<dbReference type="InterPro" id="IPR036388">
    <property type="entry name" value="WH-like_DNA-bd_sf"/>
</dbReference>
<gene>
    <name evidence="6" type="ORF">HBF32_04730</name>
</gene>
<protein>
    <submittedName>
        <fullName evidence="6">LysR family transcriptional regulator</fullName>
    </submittedName>
</protein>
<dbReference type="InterPro" id="IPR036390">
    <property type="entry name" value="WH_DNA-bd_sf"/>
</dbReference>
<dbReference type="Pfam" id="PF03466">
    <property type="entry name" value="LysR_substrate"/>
    <property type="match status" value="1"/>
</dbReference>
<dbReference type="InterPro" id="IPR000847">
    <property type="entry name" value="LysR_HTH_N"/>
</dbReference>
<dbReference type="CDD" id="cd08422">
    <property type="entry name" value="PBP2_CrgA_like"/>
    <property type="match status" value="1"/>
</dbReference>
<evidence type="ECO:0000259" key="5">
    <source>
        <dbReference type="PROSITE" id="PS50931"/>
    </source>
</evidence>
<dbReference type="SUPFAM" id="SSF46785">
    <property type="entry name" value="Winged helix' DNA-binding domain"/>
    <property type="match status" value="1"/>
</dbReference>
<dbReference type="RefSeq" id="WP_166698489.1">
    <property type="nucleotide sequence ID" value="NZ_JAAQTL010000001.1"/>
</dbReference>
<dbReference type="Gene3D" id="1.10.10.10">
    <property type="entry name" value="Winged helix-like DNA-binding domain superfamily/Winged helix DNA-binding domain"/>
    <property type="match status" value="1"/>
</dbReference>
<comment type="similarity">
    <text evidence="1">Belongs to the LysR transcriptional regulatory family.</text>
</comment>
<keyword evidence="7" id="KW-1185">Reference proteome</keyword>
<evidence type="ECO:0000256" key="3">
    <source>
        <dbReference type="ARBA" id="ARBA00023125"/>
    </source>
</evidence>
<dbReference type="PROSITE" id="PS50931">
    <property type="entry name" value="HTH_LYSR"/>
    <property type="match status" value="1"/>
</dbReference>